<evidence type="ECO:0000313" key="3">
    <source>
        <dbReference type="Proteomes" id="UP000078200"/>
    </source>
</evidence>
<name>A0A1A9VIN5_GLOAU</name>
<organism evidence="2 3">
    <name type="scientific">Glossina austeni</name>
    <name type="common">Savannah tsetse fly</name>
    <dbReference type="NCBI Taxonomy" id="7395"/>
    <lineage>
        <taxon>Eukaryota</taxon>
        <taxon>Metazoa</taxon>
        <taxon>Ecdysozoa</taxon>
        <taxon>Arthropoda</taxon>
        <taxon>Hexapoda</taxon>
        <taxon>Insecta</taxon>
        <taxon>Pterygota</taxon>
        <taxon>Neoptera</taxon>
        <taxon>Endopterygota</taxon>
        <taxon>Diptera</taxon>
        <taxon>Brachycera</taxon>
        <taxon>Muscomorpha</taxon>
        <taxon>Hippoboscoidea</taxon>
        <taxon>Glossinidae</taxon>
        <taxon>Glossina</taxon>
    </lineage>
</organism>
<dbReference type="STRING" id="7395.A0A1A9VIN5"/>
<dbReference type="PANTHER" id="PTHR36695:SF12">
    <property type="entry name" value="AGAP008648-PA"/>
    <property type="match status" value="1"/>
</dbReference>
<dbReference type="AlphaFoldDB" id="A0A1A9VIN5"/>
<proteinExistence type="predicted"/>
<dbReference type="InterPro" id="IPR022041">
    <property type="entry name" value="Methyltransf_FA"/>
</dbReference>
<accession>A0A1A9VIN5</accession>
<protein>
    <submittedName>
        <fullName evidence="2">Methyltransf_FA domain-containing protein</fullName>
    </submittedName>
</protein>
<dbReference type="Pfam" id="PF12248">
    <property type="entry name" value="Methyltransf_FA"/>
    <property type="match status" value="1"/>
</dbReference>
<dbReference type="PANTHER" id="PTHR36695">
    <property type="entry name" value="AGAP008648-PA"/>
    <property type="match status" value="1"/>
</dbReference>
<feature type="domain" description="Farnesoic acid O-methyl transferase" evidence="1">
    <location>
        <begin position="158"/>
        <end position="282"/>
    </location>
</feature>
<reference evidence="2" key="1">
    <citation type="submission" date="2020-05" db="UniProtKB">
        <authorList>
            <consortium name="EnsemblMetazoa"/>
        </authorList>
    </citation>
    <scope>IDENTIFICATION</scope>
    <source>
        <strain evidence="2">TTRI</strain>
    </source>
</reference>
<dbReference type="VEuPathDB" id="VectorBase:GAUT038746"/>
<evidence type="ECO:0000259" key="1">
    <source>
        <dbReference type="Pfam" id="PF12248"/>
    </source>
</evidence>
<dbReference type="EnsemblMetazoa" id="GAUT038746-RA">
    <property type="protein sequence ID" value="GAUT038746-PA"/>
    <property type="gene ID" value="GAUT038746"/>
</dbReference>
<keyword evidence="3" id="KW-1185">Reference proteome</keyword>
<sequence>MSDELGLPKKVPHYIPLYGTKRVTFTTQKCSQIHIIFTKSLLANEGEEYEVTIVGGPKGKLRIQKKGTPDDATEISGNNFLKFNEFFIDLEDNTIAVGHTVFSAFYVSASYISAPYISLLYSKGFVANFMKVNCDDASSISCRLEFEEPIEFITPKDTSYHFVRLNSQDDLHFEVRCAGDARLLLTQTPEAVDPKYEIIIGGWGNTKSAIINSRQETIASISSPNILSERYFQKFKIAFENKAITLSGMNKALMCCVDENLPDFFFLGVRTGPNIAGTWKLSGPYDGYPEQIRRKHGSCAIHFRGPFCHAK</sequence>
<evidence type="ECO:0000313" key="2">
    <source>
        <dbReference type="EnsemblMetazoa" id="GAUT038746-PA"/>
    </source>
</evidence>
<dbReference type="Proteomes" id="UP000078200">
    <property type="component" value="Unassembled WGS sequence"/>
</dbReference>